<dbReference type="Proteomes" id="UP000764045">
    <property type="component" value="Unassembled WGS sequence"/>
</dbReference>
<keyword evidence="8" id="KW-0067">ATP-binding</keyword>
<gene>
    <name evidence="14" type="ORF">H6B30_02560</name>
</gene>
<dbReference type="PANTHER" id="PTHR43071:SF1">
    <property type="entry name" value="2-AMINO-4-HYDROXY-6-HYDROXYMETHYLDIHYDROPTERIDINE PYROPHOSPHOKINASE"/>
    <property type="match status" value="1"/>
</dbReference>
<evidence type="ECO:0000256" key="7">
    <source>
        <dbReference type="ARBA" id="ARBA00022777"/>
    </source>
</evidence>
<organism evidence="14 15">
    <name type="scientific">Marseilla massiliensis</name>
    <dbReference type="NCBI Taxonomy" id="1841864"/>
    <lineage>
        <taxon>Bacteria</taxon>
        <taxon>Pseudomonadati</taxon>
        <taxon>Bacteroidota</taxon>
        <taxon>Bacteroidia</taxon>
        <taxon>Bacteroidales</taxon>
        <taxon>Prevotellaceae</taxon>
        <taxon>Marseilla</taxon>
    </lineage>
</organism>
<feature type="domain" description="7,8-dihydro-6-hydroxymethylpterin-pyrophosphokinase" evidence="13">
    <location>
        <begin position="22"/>
        <end position="134"/>
    </location>
</feature>
<dbReference type="GO" id="GO:0005524">
    <property type="term" value="F:ATP binding"/>
    <property type="evidence" value="ECO:0007669"/>
    <property type="project" value="UniProtKB-KW"/>
</dbReference>
<dbReference type="PANTHER" id="PTHR43071">
    <property type="entry name" value="2-AMINO-4-HYDROXY-6-HYDROXYMETHYLDIHYDROPTERIDINE PYROPHOSPHOKINASE"/>
    <property type="match status" value="1"/>
</dbReference>
<dbReference type="GO" id="GO:0016301">
    <property type="term" value="F:kinase activity"/>
    <property type="evidence" value="ECO:0007669"/>
    <property type="project" value="UniProtKB-KW"/>
</dbReference>
<keyword evidence="5" id="KW-0808">Transferase</keyword>
<evidence type="ECO:0000256" key="4">
    <source>
        <dbReference type="ARBA" id="ARBA00016218"/>
    </source>
</evidence>
<name>A0A938WL46_9BACT</name>
<dbReference type="Pfam" id="PF01288">
    <property type="entry name" value="HPPK"/>
    <property type="match status" value="1"/>
</dbReference>
<evidence type="ECO:0000256" key="9">
    <source>
        <dbReference type="ARBA" id="ARBA00022909"/>
    </source>
</evidence>
<dbReference type="EC" id="2.7.6.3" evidence="3"/>
<comment type="function">
    <text evidence="10">Catalyzes the transfer of pyrophosphate from adenosine triphosphate (ATP) to 6-hydroxymethyl-7,8-dihydropterin, an enzymatic step in folate biosynthesis pathway.</text>
</comment>
<dbReference type="InterPro" id="IPR000550">
    <property type="entry name" value="Hppk"/>
</dbReference>
<dbReference type="AlphaFoldDB" id="A0A938WL46"/>
<dbReference type="Gene3D" id="3.30.70.560">
    <property type="entry name" value="7,8-Dihydro-6-hydroxymethylpterin-pyrophosphokinase HPPK"/>
    <property type="match status" value="1"/>
</dbReference>
<keyword evidence="9" id="KW-0289">Folate biosynthesis</keyword>
<proteinExistence type="inferred from homology"/>
<reference evidence="14 15" key="1">
    <citation type="journal article" date="2021" name="Sci. Rep.">
        <title>The distribution of antibiotic resistance genes in chicken gut microbiota commensals.</title>
        <authorList>
            <person name="Juricova H."/>
            <person name="Matiasovicova J."/>
            <person name="Kubasova T."/>
            <person name="Cejkova D."/>
            <person name="Rychlik I."/>
        </authorList>
    </citation>
    <scope>NUCLEOTIDE SEQUENCE [LARGE SCALE GENOMIC DNA]</scope>
    <source>
        <strain evidence="14 15">An819</strain>
    </source>
</reference>
<dbReference type="EMBL" id="JACJJL010000003">
    <property type="protein sequence ID" value="MBM6660643.1"/>
    <property type="molecule type" value="Genomic_DNA"/>
</dbReference>
<evidence type="ECO:0000256" key="8">
    <source>
        <dbReference type="ARBA" id="ARBA00022840"/>
    </source>
</evidence>
<keyword evidence="6" id="KW-0547">Nucleotide-binding</keyword>
<evidence type="ECO:0000256" key="5">
    <source>
        <dbReference type="ARBA" id="ARBA00022679"/>
    </source>
</evidence>
<dbReference type="RefSeq" id="WP_205107605.1">
    <property type="nucleotide sequence ID" value="NZ_CAWUJD010000001.1"/>
</dbReference>
<comment type="pathway">
    <text evidence="1">Cofactor biosynthesis; tetrahydrofolate biosynthesis; 2-amino-4-hydroxy-6-hydroxymethyl-7,8-dihydropteridine diphosphate from 7,8-dihydroneopterin triphosphate: step 4/4.</text>
</comment>
<evidence type="ECO:0000256" key="2">
    <source>
        <dbReference type="ARBA" id="ARBA00005810"/>
    </source>
</evidence>
<comment type="similarity">
    <text evidence="2">Belongs to the HPPK family.</text>
</comment>
<comment type="caution">
    <text evidence="14">The sequence shown here is derived from an EMBL/GenBank/DDBJ whole genome shotgun (WGS) entry which is preliminary data.</text>
</comment>
<evidence type="ECO:0000259" key="13">
    <source>
        <dbReference type="Pfam" id="PF01288"/>
    </source>
</evidence>
<keyword evidence="7" id="KW-0418">Kinase</keyword>
<evidence type="ECO:0000256" key="6">
    <source>
        <dbReference type="ARBA" id="ARBA00022741"/>
    </source>
</evidence>
<evidence type="ECO:0000256" key="12">
    <source>
        <dbReference type="ARBA" id="ARBA00033413"/>
    </source>
</evidence>
<evidence type="ECO:0000313" key="14">
    <source>
        <dbReference type="EMBL" id="MBM6660643.1"/>
    </source>
</evidence>
<protein>
    <recommendedName>
        <fullName evidence="4">2-amino-4-hydroxy-6-hydroxymethyldihydropteridine pyrophosphokinase</fullName>
        <ecNumber evidence="3">2.7.6.3</ecNumber>
    </recommendedName>
    <alternativeName>
        <fullName evidence="11">6-hydroxymethyl-7,8-dihydropterin pyrophosphokinase</fullName>
    </alternativeName>
    <alternativeName>
        <fullName evidence="12">7,8-dihydro-6-hydroxymethylpterin-pyrophosphokinase</fullName>
    </alternativeName>
</protein>
<accession>A0A938WL46</accession>
<dbReference type="GO" id="GO:0003848">
    <property type="term" value="F:2-amino-4-hydroxy-6-hydroxymethyldihydropteridine diphosphokinase activity"/>
    <property type="evidence" value="ECO:0007669"/>
    <property type="project" value="UniProtKB-EC"/>
</dbReference>
<evidence type="ECO:0000256" key="3">
    <source>
        <dbReference type="ARBA" id="ARBA00013253"/>
    </source>
</evidence>
<sequence>MNSLTDSSRKSSSSNPLTHRVIIALGSNADHEANLNRALTLIGGVVDISRQTPAMWTEPVGKAAGMFLNSMVAGQTSLTLDELTEATKLMEAQCGRSAQGTAAGRIDIDIDILDYDGLRLHPDDWNRSYIKQLMKHI</sequence>
<evidence type="ECO:0000256" key="11">
    <source>
        <dbReference type="ARBA" id="ARBA00029766"/>
    </source>
</evidence>
<dbReference type="GO" id="GO:0046656">
    <property type="term" value="P:folic acid biosynthetic process"/>
    <property type="evidence" value="ECO:0007669"/>
    <property type="project" value="UniProtKB-KW"/>
</dbReference>
<evidence type="ECO:0000313" key="15">
    <source>
        <dbReference type="Proteomes" id="UP000764045"/>
    </source>
</evidence>
<dbReference type="SUPFAM" id="SSF55083">
    <property type="entry name" value="6-hydroxymethyl-7,8-dihydropterin pyrophosphokinase, HPPK"/>
    <property type="match status" value="1"/>
</dbReference>
<evidence type="ECO:0000256" key="10">
    <source>
        <dbReference type="ARBA" id="ARBA00029409"/>
    </source>
</evidence>
<dbReference type="InterPro" id="IPR035907">
    <property type="entry name" value="Hppk_sf"/>
</dbReference>
<evidence type="ECO:0000256" key="1">
    <source>
        <dbReference type="ARBA" id="ARBA00005051"/>
    </source>
</evidence>
<keyword evidence="15" id="KW-1185">Reference proteome</keyword>